<dbReference type="Proteomes" id="UP000749646">
    <property type="component" value="Unassembled WGS sequence"/>
</dbReference>
<accession>A0A9P6LVS9</accession>
<dbReference type="EMBL" id="JAAAHW010007879">
    <property type="protein sequence ID" value="KAF9945932.1"/>
    <property type="molecule type" value="Genomic_DNA"/>
</dbReference>
<feature type="non-terminal residue" evidence="1">
    <location>
        <position position="63"/>
    </location>
</feature>
<evidence type="ECO:0000313" key="2">
    <source>
        <dbReference type="Proteomes" id="UP000749646"/>
    </source>
</evidence>
<protein>
    <submittedName>
        <fullName evidence="1">Uncharacterized protein</fullName>
    </submittedName>
</protein>
<dbReference type="InterPro" id="IPR043131">
    <property type="entry name" value="BCAT-like_N"/>
</dbReference>
<gene>
    <name evidence="1" type="ORF">BGZ65_010222</name>
</gene>
<dbReference type="AlphaFoldDB" id="A0A9P6LVS9"/>
<dbReference type="InterPro" id="IPR036038">
    <property type="entry name" value="Aminotransferase-like"/>
</dbReference>
<dbReference type="SUPFAM" id="SSF56752">
    <property type="entry name" value="D-aminoacid aminotransferase-like PLP-dependent enzymes"/>
    <property type="match status" value="1"/>
</dbReference>
<organism evidence="1 2">
    <name type="scientific">Modicella reniformis</name>
    <dbReference type="NCBI Taxonomy" id="1440133"/>
    <lineage>
        <taxon>Eukaryota</taxon>
        <taxon>Fungi</taxon>
        <taxon>Fungi incertae sedis</taxon>
        <taxon>Mucoromycota</taxon>
        <taxon>Mortierellomycotina</taxon>
        <taxon>Mortierellomycetes</taxon>
        <taxon>Mortierellales</taxon>
        <taxon>Mortierellaceae</taxon>
        <taxon>Modicella</taxon>
    </lineage>
</organism>
<keyword evidence="2" id="KW-1185">Reference proteome</keyword>
<evidence type="ECO:0000313" key="1">
    <source>
        <dbReference type="EMBL" id="KAF9945932.1"/>
    </source>
</evidence>
<dbReference type="GO" id="GO:0003824">
    <property type="term" value="F:catalytic activity"/>
    <property type="evidence" value="ECO:0007669"/>
    <property type="project" value="InterPro"/>
</dbReference>
<reference evidence="1" key="1">
    <citation type="journal article" date="2020" name="Fungal Divers.">
        <title>Resolving the Mortierellaceae phylogeny through synthesis of multi-gene phylogenetics and phylogenomics.</title>
        <authorList>
            <person name="Vandepol N."/>
            <person name="Liber J."/>
            <person name="Desiro A."/>
            <person name="Na H."/>
            <person name="Kennedy M."/>
            <person name="Barry K."/>
            <person name="Grigoriev I.V."/>
            <person name="Miller A.N."/>
            <person name="O'Donnell K."/>
            <person name="Stajich J.E."/>
            <person name="Bonito G."/>
        </authorList>
    </citation>
    <scope>NUCLEOTIDE SEQUENCE</scope>
    <source>
        <strain evidence="1">MES-2147</strain>
    </source>
</reference>
<proteinExistence type="predicted"/>
<sequence>MVTQLPPPPISTVEWDNLGFKWIDTNGYVKYIHKDGKWDQGEFVRDPYIKMHICAPALNYGQE</sequence>
<comment type="caution">
    <text evidence="1">The sequence shown here is derived from an EMBL/GenBank/DDBJ whole genome shotgun (WGS) entry which is preliminary data.</text>
</comment>
<dbReference type="Gene3D" id="3.30.470.10">
    <property type="match status" value="1"/>
</dbReference>
<name>A0A9P6LVS9_9FUNG</name>
<dbReference type="OrthoDB" id="409992at2759"/>